<gene>
    <name evidence="1" type="ORF">MHBO_002701</name>
</gene>
<keyword evidence="2" id="KW-1185">Reference proteome</keyword>
<proteinExistence type="predicted"/>
<organism evidence="1 2">
    <name type="scientific">Bonamia ostreae</name>
    <dbReference type="NCBI Taxonomy" id="126728"/>
    <lineage>
        <taxon>Eukaryota</taxon>
        <taxon>Sar</taxon>
        <taxon>Rhizaria</taxon>
        <taxon>Endomyxa</taxon>
        <taxon>Ascetosporea</taxon>
        <taxon>Haplosporida</taxon>
        <taxon>Bonamia</taxon>
    </lineage>
</organism>
<comment type="caution">
    <text evidence="1">The sequence shown here is derived from an EMBL/GenBank/DDBJ whole genome shotgun (WGS) entry which is preliminary data.</text>
</comment>
<evidence type="ECO:0000313" key="2">
    <source>
        <dbReference type="Proteomes" id="UP001439008"/>
    </source>
</evidence>
<protein>
    <submittedName>
        <fullName evidence="1">Uncharacterized protein</fullName>
    </submittedName>
</protein>
<sequence length="72" mass="8224">GSKRVYDYVFGEKFAYSPAEDRRSIKIFDLSTENKLSRVVKSSSHNNTITNSTTIKLRNVIKILLLGFLKTI</sequence>
<dbReference type="Proteomes" id="UP001439008">
    <property type="component" value="Unassembled WGS sequence"/>
</dbReference>
<reference evidence="1 2" key="1">
    <citation type="journal article" date="2024" name="BMC Biol.">
        <title>Comparative genomics of Ascetosporea gives new insight into the evolutionary basis for animal parasitism in Rhizaria.</title>
        <authorList>
            <person name="Hiltunen Thoren M."/>
            <person name="Onut-Brannstrom I."/>
            <person name="Alfjorden A."/>
            <person name="Peckova H."/>
            <person name="Swords F."/>
            <person name="Hooper C."/>
            <person name="Holzer A.S."/>
            <person name="Bass D."/>
            <person name="Burki F."/>
        </authorList>
    </citation>
    <scope>NUCLEOTIDE SEQUENCE [LARGE SCALE GENOMIC DNA]</scope>
    <source>
        <strain evidence="1">20-A016</strain>
    </source>
</reference>
<accession>A0ABV2ANT2</accession>
<name>A0ABV2ANT2_9EUKA</name>
<evidence type="ECO:0000313" key="1">
    <source>
        <dbReference type="EMBL" id="MES1921119.1"/>
    </source>
</evidence>
<dbReference type="EMBL" id="JBDODL010001096">
    <property type="protein sequence ID" value="MES1921119.1"/>
    <property type="molecule type" value="Genomic_DNA"/>
</dbReference>
<feature type="non-terminal residue" evidence="1">
    <location>
        <position position="1"/>
    </location>
</feature>